<reference evidence="1 2" key="1">
    <citation type="submission" date="2016-10" db="EMBL/GenBank/DDBJ databases">
        <authorList>
            <person name="de Groot N.N."/>
        </authorList>
    </citation>
    <scope>NUCLEOTIDE SEQUENCE [LARGE SCALE GENOMIC DNA]</scope>
    <source>
        <strain evidence="1 2">JCM 11308</strain>
    </source>
</reference>
<dbReference type="GO" id="GO:0016787">
    <property type="term" value="F:hydrolase activity"/>
    <property type="evidence" value="ECO:0007669"/>
    <property type="project" value="UniProtKB-ARBA"/>
</dbReference>
<dbReference type="Proteomes" id="UP000199417">
    <property type="component" value="Unassembled WGS sequence"/>
</dbReference>
<dbReference type="InterPro" id="IPR002591">
    <property type="entry name" value="Phosphodiest/P_Trfase"/>
</dbReference>
<sequence>MLLAPRYGQATLSDLVPSALSHLAVPGETDRIGLPLGGVSRICVLLIDGLGAELLAAHPDAAPFLSSLAGPVLTAGFPTTTATSLSSLGTGLPSGEHGVVGYLFAADGQDRLMNPLKWRLHGDGPRVDLLKELVPEQFQPTPTAFERAADHGVTVTRVGPPYQYESGLTRAVLRGGTFVPSFSMGDLVDGAATALRASDRALVYAYHGELDLTGHARGAGSEAWALELAQVDLLVRQLADRLPADTALIVTADHGMVDVQSPVDLDALPELREGVRLIGGEPRARHVYTDAGAASDVQARWRDRLGEDYEVLTREEVIGLGWFGPTVTASSRRRIGDVIALACGSGALIRTGAEPLQSRLIGHHGSLTSAELHVPLLVFRS</sequence>
<dbReference type="Gene3D" id="3.40.720.10">
    <property type="entry name" value="Alkaline Phosphatase, subunit A"/>
    <property type="match status" value="1"/>
</dbReference>
<dbReference type="EMBL" id="FNAB01000014">
    <property type="protein sequence ID" value="SDE30201.1"/>
    <property type="molecule type" value="Genomic_DNA"/>
</dbReference>
<dbReference type="PANTHER" id="PTHR10151">
    <property type="entry name" value="ECTONUCLEOTIDE PYROPHOSPHATASE/PHOSPHODIESTERASE"/>
    <property type="match status" value="1"/>
</dbReference>
<keyword evidence="2" id="KW-1185">Reference proteome</keyword>
<evidence type="ECO:0000313" key="1">
    <source>
        <dbReference type="EMBL" id="SDE30201.1"/>
    </source>
</evidence>
<accession>A0A1G7BSU3</accession>
<dbReference type="PANTHER" id="PTHR10151:SF120">
    <property type="entry name" value="BIS(5'-ADENOSYL)-TRIPHOSPHATASE"/>
    <property type="match status" value="1"/>
</dbReference>
<proteinExistence type="predicted"/>
<dbReference type="Pfam" id="PF01663">
    <property type="entry name" value="Phosphodiest"/>
    <property type="match status" value="1"/>
</dbReference>
<dbReference type="SUPFAM" id="SSF53649">
    <property type="entry name" value="Alkaline phosphatase-like"/>
    <property type="match status" value="1"/>
</dbReference>
<name>A0A1G7BSU3_9NOCA</name>
<evidence type="ECO:0000313" key="2">
    <source>
        <dbReference type="Proteomes" id="UP000199417"/>
    </source>
</evidence>
<dbReference type="InterPro" id="IPR017850">
    <property type="entry name" value="Alkaline_phosphatase_core_sf"/>
</dbReference>
<protein>
    <submittedName>
        <fullName evidence="1">Type I phosphodiesterase / nucleotide pyrophosphatase</fullName>
    </submittedName>
</protein>
<dbReference type="RefSeq" id="WP_072845900.1">
    <property type="nucleotide sequence ID" value="NZ_FNAB01000014.1"/>
</dbReference>
<organism evidence="1 2">
    <name type="scientific">Rhodococcus tukisamuensis</name>
    <dbReference type="NCBI Taxonomy" id="168276"/>
    <lineage>
        <taxon>Bacteria</taxon>
        <taxon>Bacillati</taxon>
        <taxon>Actinomycetota</taxon>
        <taxon>Actinomycetes</taxon>
        <taxon>Mycobacteriales</taxon>
        <taxon>Nocardiaceae</taxon>
        <taxon>Rhodococcus</taxon>
    </lineage>
</organism>
<gene>
    <name evidence="1" type="ORF">SAMN05444580_1141</name>
</gene>
<dbReference type="AlphaFoldDB" id="A0A1G7BSU3"/>
<dbReference type="STRING" id="168276.SAMN05444580_1141"/>